<dbReference type="Pfam" id="PF03358">
    <property type="entry name" value="FMN_red"/>
    <property type="match status" value="1"/>
</dbReference>
<gene>
    <name evidence="4" type="ORF">LKD31_01985</name>
</gene>
<reference evidence="4" key="1">
    <citation type="submission" date="2021-10" db="EMBL/GenBank/DDBJ databases">
        <title>Anaerobic single-cell dispensing facilitates the cultivation of human gut bacteria.</title>
        <authorList>
            <person name="Afrizal A."/>
        </authorList>
    </citation>
    <scope>NUCLEOTIDE SEQUENCE</scope>
    <source>
        <strain evidence="4">CLA-AA-H250</strain>
    </source>
</reference>
<name>A0AAE3AGF7_9FIRM</name>
<protein>
    <submittedName>
        <fullName evidence="4">Flavodoxin family protein</fullName>
    </submittedName>
</protein>
<keyword evidence="5" id="KW-1185">Reference proteome</keyword>
<evidence type="ECO:0000313" key="4">
    <source>
        <dbReference type="EMBL" id="MCC2135787.1"/>
    </source>
</evidence>
<sequence length="188" mass="21359">MKHALVLFSSPHKDGHTKKLLEAFLYGLKGKDWQVKSLDICKVNIHPCIACGYCQKADGCAFRDLDEFDRDLRACDLLLIATPVYNLSFPAQLKAVIDRFQRYFEARFARGIRPAIETHRDAVLLLTMGRYDPFAVEVCEKTLRQSFSVMNTTLKKTVVLPDTDRADCENSSIFAKAQEIAIEIAREL</sequence>
<dbReference type="PANTHER" id="PTHR43278">
    <property type="entry name" value="NAD(P)H-DEPENDENT FMN-CONTAINING OXIDOREDUCTASE YWQN-RELATED"/>
    <property type="match status" value="1"/>
</dbReference>
<dbReference type="PANTHER" id="PTHR43278:SF4">
    <property type="entry name" value="NAD(P)H-DEPENDENT FMN-CONTAINING OXIDOREDUCTASE YWQN-RELATED"/>
    <property type="match status" value="1"/>
</dbReference>
<evidence type="ECO:0000259" key="3">
    <source>
        <dbReference type="Pfam" id="PF03358"/>
    </source>
</evidence>
<dbReference type="InterPro" id="IPR051796">
    <property type="entry name" value="ISF_SsuE-like"/>
</dbReference>
<organism evidence="4 5">
    <name type="scientific">Hominenteromicrobium mulieris</name>
    <dbReference type="NCBI Taxonomy" id="2885357"/>
    <lineage>
        <taxon>Bacteria</taxon>
        <taxon>Bacillati</taxon>
        <taxon>Bacillota</taxon>
        <taxon>Clostridia</taxon>
        <taxon>Eubacteriales</taxon>
        <taxon>Oscillospiraceae</taxon>
        <taxon>Hominenteromicrobium</taxon>
    </lineage>
</organism>
<dbReference type="Proteomes" id="UP001199424">
    <property type="component" value="Unassembled WGS sequence"/>
</dbReference>
<keyword evidence="1" id="KW-0285">Flavoprotein</keyword>
<dbReference type="Gene3D" id="3.40.50.360">
    <property type="match status" value="1"/>
</dbReference>
<dbReference type="GO" id="GO:0016491">
    <property type="term" value="F:oxidoreductase activity"/>
    <property type="evidence" value="ECO:0007669"/>
    <property type="project" value="InterPro"/>
</dbReference>
<evidence type="ECO:0000256" key="1">
    <source>
        <dbReference type="ARBA" id="ARBA00022630"/>
    </source>
</evidence>
<dbReference type="RefSeq" id="WP_308448400.1">
    <property type="nucleotide sequence ID" value="NZ_JAJEQC010000001.1"/>
</dbReference>
<dbReference type="EMBL" id="JAJEQC010000001">
    <property type="protein sequence ID" value="MCC2135787.1"/>
    <property type="molecule type" value="Genomic_DNA"/>
</dbReference>
<dbReference type="InterPro" id="IPR029039">
    <property type="entry name" value="Flavoprotein-like_sf"/>
</dbReference>
<proteinExistence type="predicted"/>
<evidence type="ECO:0000256" key="2">
    <source>
        <dbReference type="ARBA" id="ARBA00022643"/>
    </source>
</evidence>
<dbReference type="AlphaFoldDB" id="A0AAE3AGF7"/>
<dbReference type="InterPro" id="IPR005025">
    <property type="entry name" value="FMN_Rdtase-like_dom"/>
</dbReference>
<evidence type="ECO:0000313" key="5">
    <source>
        <dbReference type="Proteomes" id="UP001199424"/>
    </source>
</evidence>
<dbReference type="SUPFAM" id="SSF52218">
    <property type="entry name" value="Flavoproteins"/>
    <property type="match status" value="1"/>
</dbReference>
<comment type="caution">
    <text evidence="4">The sequence shown here is derived from an EMBL/GenBank/DDBJ whole genome shotgun (WGS) entry which is preliminary data.</text>
</comment>
<keyword evidence="2" id="KW-0288">FMN</keyword>
<accession>A0AAE3AGF7</accession>
<feature type="domain" description="NADPH-dependent FMN reductase-like" evidence="3">
    <location>
        <begin position="5"/>
        <end position="150"/>
    </location>
</feature>